<keyword evidence="5" id="KW-0119">Carbohydrate metabolism</keyword>
<comment type="caution">
    <text evidence="11">The sequence shown here is derived from an EMBL/GenBank/DDBJ whole genome shotgun (WGS) entry which is preliminary data.</text>
</comment>
<organism evidence="11 12">
    <name type="scientific">Sanghuangporus baumii</name>
    <name type="common">Phellinus baumii</name>
    <dbReference type="NCBI Taxonomy" id="108892"/>
    <lineage>
        <taxon>Eukaryota</taxon>
        <taxon>Fungi</taxon>
        <taxon>Dikarya</taxon>
        <taxon>Basidiomycota</taxon>
        <taxon>Agaricomycotina</taxon>
        <taxon>Agaricomycetes</taxon>
        <taxon>Hymenochaetales</taxon>
        <taxon>Hymenochaetaceae</taxon>
        <taxon>Sanghuangporus</taxon>
    </lineage>
</organism>
<dbReference type="PANTHER" id="PTHR42760:SF121">
    <property type="entry name" value="3-OXOACYL-(ACYL-CARRIER-PROTEIN) REDUCTASE"/>
    <property type="match status" value="1"/>
</dbReference>
<dbReference type="Proteomes" id="UP000757232">
    <property type="component" value="Unassembled WGS sequence"/>
</dbReference>
<evidence type="ECO:0000259" key="10">
    <source>
        <dbReference type="PROSITE" id="PS51760"/>
    </source>
</evidence>
<evidence type="ECO:0000313" key="11">
    <source>
        <dbReference type="EMBL" id="OCB87710.1"/>
    </source>
</evidence>
<dbReference type="PROSITE" id="PS00061">
    <property type="entry name" value="ADH_SHORT"/>
    <property type="match status" value="1"/>
</dbReference>
<comment type="similarity">
    <text evidence="2">Belongs to the glycosyl hydrolase 10 (cellulase F) family.</text>
</comment>
<evidence type="ECO:0000256" key="9">
    <source>
        <dbReference type="SAM" id="SignalP"/>
    </source>
</evidence>
<evidence type="ECO:0000256" key="2">
    <source>
        <dbReference type="ARBA" id="ARBA00007495"/>
    </source>
</evidence>
<evidence type="ECO:0000256" key="1">
    <source>
        <dbReference type="ARBA" id="ARBA00006484"/>
    </source>
</evidence>
<dbReference type="AlphaFoldDB" id="A0A9Q5HXK5"/>
<dbReference type="SUPFAM" id="SSF51445">
    <property type="entry name" value="(Trans)glycosidases"/>
    <property type="match status" value="1"/>
</dbReference>
<evidence type="ECO:0000256" key="5">
    <source>
        <dbReference type="ARBA" id="ARBA00023277"/>
    </source>
</evidence>
<evidence type="ECO:0000256" key="8">
    <source>
        <dbReference type="PROSITE-ProRule" id="PRU10061"/>
    </source>
</evidence>
<dbReference type="GO" id="GO:0048038">
    <property type="term" value="F:quinone binding"/>
    <property type="evidence" value="ECO:0007669"/>
    <property type="project" value="TreeGrafter"/>
</dbReference>
<evidence type="ECO:0000256" key="6">
    <source>
        <dbReference type="ARBA" id="ARBA00023295"/>
    </source>
</evidence>
<dbReference type="Pfam" id="PF13561">
    <property type="entry name" value="adh_short_C2"/>
    <property type="match status" value="1"/>
</dbReference>
<proteinExistence type="inferred from homology"/>
<keyword evidence="4" id="KW-0521">NADP</keyword>
<dbReference type="PROSITE" id="PS00591">
    <property type="entry name" value="GH10_1"/>
    <property type="match status" value="1"/>
</dbReference>
<feature type="active site" description="Nucleophile" evidence="8">
    <location>
        <position position="255"/>
    </location>
</feature>
<dbReference type="GO" id="GO:0016616">
    <property type="term" value="F:oxidoreductase activity, acting on the CH-OH group of donors, NAD or NADP as acceptor"/>
    <property type="evidence" value="ECO:0007669"/>
    <property type="project" value="TreeGrafter"/>
</dbReference>
<dbReference type="GO" id="GO:0045493">
    <property type="term" value="P:xylan catabolic process"/>
    <property type="evidence" value="ECO:0007669"/>
    <property type="project" value="UniProtKB-KW"/>
</dbReference>
<dbReference type="InterPro" id="IPR031158">
    <property type="entry name" value="GH10_AS"/>
</dbReference>
<keyword evidence="11" id="KW-0858">Xylan degradation</keyword>
<evidence type="ECO:0000313" key="12">
    <source>
        <dbReference type="Proteomes" id="UP000757232"/>
    </source>
</evidence>
<dbReference type="PRINTS" id="PR00081">
    <property type="entry name" value="GDHRDH"/>
</dbReference>
<sequence>MQRLLSILLLIFVVHVAFAQLHDVATAAGKLYFGSATDNPELTDTAYVAILSNSSEFGQITPGNSMKWDATEPTQGQFDFTGGQQIVDLAQGAGQIIRGHNCVWYNQLPSWVTSGDFDSDELTSIIQTHCGTIRSDDINTDRYAWDVVNEPFNDDGTWRSDVFYNTLGTDFVPIALNSAREADPNAKLYINDYNIEGEGAKATAMINLVQQLKNDNVPVDGIGLQCHFIVGEVPTTLQSNMEAMTALGVEVAITELDIRMTLPATQEMLEQQATDYQNVVTACNAVPGCVGVTIWDYTDKVKLQLLGSSIAIYLPRLRQYSWVPSTFSGQGAACPWDEGEVGNPRMGMQLYKRNYYANLTKVHFPVSLSSEMSTKGVAIVTGAAQGIGRGIALRLAADGFDIAVNDIPANQQNLESVSKLILEKGRRALAITGDVSKEEDVRELVQKTVYQLGALDIMVANAGIAHHSFLTEMDVGKWDQVFSINVRGAMLCYKYAAIQMIKQGRGGRIIGAASTASKQGMANASVYCASKFALRGLTQSAALELGKHGITVNAYAPGAIDTTFLGKFDDYYTSLSGTEKGSFNDACKAKTTVGRLGTPDDVATLVSFLASKEASFITGQSVLTDGGTIFD</sequence>
<dbReference type="GO" id="GO:0006633">
    <property type="term" value="P:fatty acid biosynthetic process"/>
    <property type="evidence" value="ECO:0007669"/>
    <property type="project" value="TreeGrafter"/>
</dbReference>
<dbReference type="InterPro" id="IPR020904">
    <property type="entry name" value="Sc_DH/Rdtase_CS"/>
</dbReference>
<dbReference type="FunFam" id="3.40.50.720:FF:000084">
    <property type="entry name" value="Short-chain dehydrogenase reductase"/>
    <property type="match status" value="1"/>
</dbReference>
<keyword evidence="6 11" id="KW-0326">Glycosidase</keyword>
<dbReference type="Pfam" id="PF00331">
    <property type="entry name" value="Glyco_hydro_10"/>
    <property type="match status" value="1"/>
</dbReference>
<evidence type="ECO:0000256" key="3">
    <source>
        <dbReference type="ARBA" id="ARBA00022801"/>
    </source>
</evidence>
<name>A0A9Q5HXK5_SANBA</name>
<feature type="signal peptide" evidence="9">
    <location>
        <begin position="1"/>
        <end position="19"/>
    </location>
</feature>
<keyword evidence="9" id="KW-0732">Signal</keyword>
<keyword evidence="7" id="KW-0624">Polysaccharide degradation</keyword>
<feature type="domain" description="GH10" evidence="10">
    <location>
        <begin position="25"/>
        <end position="333"/>
    </location>
</feature>
<dbReference type="InterPro" id="IPR002347">
    <property type="entry name" value="SDR_fam"/>
</dbReference>
<feature type="chain" id="PRO_5040246793" evidence="9">
    <location>
        <begin position="20"/>
        <end position="631"/>
    </location>
</feature>
<dbReference type="SUPFAM" id="SSF51735">
    <property type="entry name" value="NAD(P)-binding Rossmann-fold domains"/>
    <property type="match status" value="1"/>
</dbReference>
<dbReference type="GO" id="GO:0031176">
    <property type="term" value="F:endo-1,4-beta-xylanase activity"/>
    <property type="evidence" value="ECO:0007669"/>
    <property type="project" value="UniProtKB-ARBA"/>
</dbReference>
<dbReference type="Gene3D" id="3.20.20.80">
    <property type="entry name" value="Glycosidases"/>
    <property type="match status" value="1"/>
</dbReference>
<comment type="similarity">
    <text evidence="1">Belongs to the short-chain dehydrogenases/reductases (SDR) family.</text>
</comment>
<dbReference type="InterPro" id="IPR036291">
    <property type="entry name" value="NAD(P)-bd_dom_sf"/>
</dbReference>
<dbReference type="EMBL" id="LNZH02000189">
    <property type="protein sequence ID" value="OCB87710.1"/>
    <property type="molecule type" value="Genomic_DNA"/>
</dbReference>
<dbReference type="InterPro" id="IPR017853">
    <property type="entry name" value="GH"/>
</dbReference>
<evidence type="ECO:0000256" key="7">
    <source>
        <dbReference type="ARBA" id="ARBA00023326"/>
    </source>
</evidence>
<dbReference type="Gene3D" id="3.40.50.720">
    <property type="entry name" value="NAD(P)-binding Rossmann-like Domain"/>
    <property type="match status" value="1"/>
</dbReference>
<evidence type="ECO:0000256" key="4">
    <source>
        <dbReference type="ARBA" id="ARBA00022857"/>
    </source>
</evidence>
<dbReference type="PRINTS" id="PR00080">
    <property type="entry name" value="SDRFAMILY"/>
</dbReference>
<accession>A0A9Q5HXK5</accession>
<keyword evidence="3 11" id="KW-0378">Hydrolase</keyword>
<keyword evidence="12" id="KW-1185">Reference proteome</keyword>
<dbReference type="InterPro" id="IPR001000">
    <property type="entry name" value="GH10_dom"/>
</dbReference>
<dbReference type="PROSITE" id="PS51760">
    <property type="entry name" value="GH10_2"/>
    <property type="match status" value="1"/>
</dbReference>
<dbReference type="SMART" id="SM00633">
    <property type="entry name" value="Glyco_10"/>
    <property type="match status" value="1"/>
</dbReference>
<reference evidence="11" key="1">
    <citation type="submission" date="2016-06" db="EMBL/GenBank/DDBJ databases">
        <title>Draft Genome sequence of the fungus Inonotus baumii.</title>
        <authorList>
            <person name="Zhu H."/>
            <person name="Lin W."/>
        </authorList>
    </citation>
    <scope>NUCLEOTIDE SEQUENCE</scope>
    <source>
        <strain evidence="11">821</strain>
    </source>
</reference>
<protein>
    <submittedName>
        <fullName evidence="11">Endo-1,4-beta xylanase</fullName>
    </submittedName>
</protein>
<gene>
    <name evidence="11" type="ORF">A7U60_g5236</name>
</gene>
<dbReference type="PANTHER" id="PTHR42760">
    <property type="entry name" value="SHORT-CHAIN DEHYDROGENASES/REDUCTASES FAMILY MEMBER"/>
    <property type="match status" value="1"/>
</dbReference>
<dbReference type="OrthoDB" id="3055998at2759"/>